<evidence type="ECO:0000313" key="2">
    <source>
        <dbReference type="Proteomes" id="UP000515703"/>
    </source>
</evidence>
<dbReference type="Proteomes" id="UP000515703">
    <property type="component" value="Chromosome"/>
</dbReference>
<organism evidence="1 2">
    <name type="scientific">Anaerocolumna chitinilytica</name>
    <dbReference type="NCBI Taxonomy" id="1727145"/>
    <lineage>
        <taxon>Bacteria</taxon>
        <taxon>Bacillati</taxon>
        <taxon>Bacillota</taxon>
        <taxon>Clostridia</taxon>
        <taxon>Lachnospirales</taxon>
        <taxon>Lachnospiraceae</taxon>
        <taxon>Anaerocolumna</taxon>
    </lineage>
</organism>
<accession>A0A7I8DPZ7</accession>
<dbReference type="EMBL" id="AP023368">
    <property type="protein sequence ID" value="BCK00511.1"/>
    <property type="molecule type" value="Genomic_DNA"/>
</dbReference>
<keyword evidence="2" id="KW-1185">Reference proteome</keyword>
<reference evidence="1 2" key="1">
    <citation type="submission" date="2020-08" db="EMBL/GenBank/DDBJ databases">
        <title>Draft genome sequencing of an Anaerocolumna strain isolated from anoxic soil subjected to BSD treatment.</title>
        <authorList>
            <person name="Uek A."/>
            <person name="Tonouchi A."/>
        </authorList>
    </citation>
    <scope>NUCLEOTIDE SEQUENCE [LARGE SCALE GENOMIC DNA]</scope>
    <source>
        <strain evidence="1 2">CTTW</strain>
    </source>
</reference>
<proteinExistence type="predicted"/>
<reference evidence="1 2" key="2">
    <citation type="submission" date="2020-08" db="EMBL/GenBank/DDBJ databases">
        <authorList>
            <person name="Ueki A."/>
            <person name="Tonouchi A."/>
        </authorList>
    </citation>
    <scope>NUCLEOTIDE SEQUENCE [LARGE SCALE GENOMIC DNA]</scope>
    <source>
        <strain evidence="1 2">CTTW</strain>
    </source>
</reference>
<dbReference type="KEGG" id="acht:bsdcttw_35510"/>
<name>A0A7I8DPZ7_9FIRM</name>
<dbReference type="AlphaFoldDB" id="A0A7I8DPZ7"/>
<gene>
    <name evidence="1" type="ORF">bsdcttw_35510</name>
</gene>
<protein>
    <recommendedName>
        <fullName evidence="3">6-bladed beta-propeller</fullName>
    </recommendedName>
</protein>
<sequence length="259" mass="30014">MFVPTKSNTDYKRIVLIVDWNNNELLGSKMYNLGIQEANIHFIQPIGNEFLLLGARARFYKDGNTDKNAIITDRYGTLIKKFCLGDGIQNCIVTLDKKIITSYIDDGIFGNFGWDTPLGRNGIVIWDELGQKIWENTKYDICDCYAINIDDQCNLWFYYYTDFNLVKTNLISDQVYDVNIDGASAFLINKKQNEIIFDGGYNKQNQFIGYSLDRDIITGKFSFDAIYNSSRLLLQRYTFRSSKAVFMDNNNRIFCNDFL</sequence>
<dbReference type="RefSeq" id="WP_185256174.1">
    <property type="nucleotide sequence ID" value="NZ_AP023368.1"/>
</dbReference>
<evidence type="ECO:0000313" key="1">
    <source>
        <dbReference type="EMBL" id="BCK00511.1"/>
    </source>
</evidence>
<evidence type="ECO:0008006" key="3">
    <source>
        <dbReference type="Google" id="ProtNLM"/>
    </source>
</evidence>